<comment type="caution">
    <text evidence="1">The sequence shown here is derived from an EMBL/GenBank/DDBJ whole genome shotgun (WGS) entry which is preliminary data.</text>
</comment>
<evidence type="ECO:0000313" key="1">
    <source>
        <dbReference type="EMBL" id="GBO00805.1"/>
    </source>
</evidence>
<evidence type="ECO:0000313" key="2">
    <source>
        <dbReference type="Proteomes" id="UP000499080"/>
    </source>
</evidence>
<name>A0A4Y2TJH4_ARAVE</name>
<keyword evidence="2" id="KW-1185">Reference proteome</keyword>
<reference evidence="1 2" key="1">
    <citation type="journal article" date="2019" name="Sci. Rep.">
        <title>Orb-weaving spider Araneus ventricosus genome elucidates the spidroin gene catalogue.</title>
        <authorList>
            <person name="Kono N."/>
            <person name="Nakamura H."/>
            <person name="Ohtoshi R."/>
            <person name="Moran D.A.P."/>
            <person name="Shinohara A."/>
            <person name="Yoshida Y."/>
            <person name="Fujiwara M."/>
            <person name="Mori M."/>
            <person name="Tomita M."/>
            <person name="Arakawa K."/>
        </authorList>
    </citation>
    <scope>NUCLEOTIDE SEQUENCE [LARGE SCALE GENOMIC DNA]</scope>
</reference>
<proteinExistence type="predicted"/>
<accession>A0A4Y2TJH4</accession>
<sequence length="123" mass="13233">MARFKPAIQTEIKSHLCGRINGGAKCQPCRSSHLAEQASSLGGGRENRQTILVGSPRLHYGPAPLEEGDPSSGVEVNLKPRLLFPTGSRTLTYRCFSSIDSVAGFSITSSNQDLEDVISKKNC</sequence>
<dbReference type="EMBL" id="BGPR01029177">
    <property type="protein sequence ID" value="GBO00805.1"/>
    <property type="molecule type" value="Genomic_DNA"/>
</dbReference>
<dbReference type="AlphaFoldDB" id="A0A4Y2TJH4"/>
<dbReference type="Proteomes" id="UP000499080">
    <property type="component" value="Unassembled WGS sequence"/>
</dbReference>
<protein>
    <submittedName>
        <fullName evidence="1">Uncharacterized protein</fullName>
    </submittedName>
</protein>
<organism evidence="1 2">
    <name type="scientific">Araneus ventricosus</name>
    <name type="common">Orbweaver spider</name>
    <name type="synonym">Epeira ventricosa</name>
    <dbReference type="NCBI Taxonomy" id="182803"/>
    <lineage>
        <taxon>Eukaryota</taxon>
        <taxon>Metazoa</taxon>
        <taxon>Ecdysozoa</taxon>
        <taxon>Arthropoda</taxon>
        <taxon>Chelicerata</taxon>
        <taxon>Arachnida</taxon>
        <taxon>Araneae</taxon>
        <taxon>Araneomorphae</taxon>
        <taxon>Entelegynae</taxon>
        <taxon>Araneoidea</taxon>
        <taxon>Araneidae</taxon>
        <taxon>Araneus</taxon>
    </lineage>
</organism>
<gene>
    <name evidence="1" type="ORF">AVEN_214041_1</name>
</gene>